<dbReference type="CDD" id="cd00502">
    <property type="entry name" value="DHQase_I"/>
    <property type="match status" value="1"/>
</dbReference>
<keyword evidence="4" id="KW-1185">Reference proteome</keyword>
<protein>
    <submittedName>
        <fullName evidence="3">Dehydroquinate dehydratase, putative / shikimate dehydrogenase</fullName>
    </submittedName>
</protein>
<dbReference type="PANTHER" id="PTHR21089">
    <property type="entry name" value="SHIKIMATE DEHYDROGENASE"/>
    <property type="match status" value="1"/>
</dbReference>
<name>A0A2U1KBK0_ARTAN</name>
<evidence type="ECO:0000313" key="3">
    <source>
        <dbReference type="EMBL" id="PWA34129.1"/>
    </source>
</evidence>
<dbReference type="InterPro" id="IPR036291">
    <property type="entry name" value="NAD(P)-bd_dom_sf"/>
</dbReference>
<accession>A0A2U1KBK0</accession>
<dbReference type="InterPro" id="IPR013708">
    <property type="entry name" value="Shikimate_DH-bd_N"/>
</dbReference>
<dbReference type="InterPro" id="IPR046346">
    <property type="entry name" value="Aminoacid_DH-like_N_sf"/>
</dbReference>
<dbReference type="Gene3D" id="3.20.20.70">
    <property type="entry name" value="Aldolase class I"/>
    <property type="match status" value="1"/>
</dbReference>
<gene>
    <name evidence="3" type="ORF">CTI12_AA622100</name>
</gene>
<evidence type="ECO:0000259" key="2">
    <source>
        <dbReference type="Pfam" id="PF08501"/>
    </source>
</evidence>
<dbReference type="SUPFAM" id="SSF51569">
    <property type="entry name" value="Aldolase"/>
    <property type="match status" value="1"/>
</dbReference>
<dbReference type="Pfam" id="PF08501">
    <property type="entry name" value="Shikimate_dh_N"/>
    <property type="match status" value="1"/>
</dbReference>
<proteinExistence type="inferred from homology"/>
<dbReference type="FunFam" id="3.20.20.70:FF:000142">
    <property type="entry name" value="bifunctional 3-dehydroquinate dehydratase/shikimate dehydrogenase, chloroplastic"/>
    <property type="match status" value="1"/>
</dbReference>
<evidence type="ECO:0000313" key="4">
    <source>
        <dbReference type="Proteomes" id="UP000245207"/>
    </source>
</evidence>
<organism evidence="3 4">
    <name type="scientific">Artemisia annua</name>
    <name type="common">Sweet wormwood</name>
    <dbReference type="NCBI Taxonomy" id="35608"/>
    <lineage>
        <taxon>Eukaryota</taxon>
        <taxon>Viridiplantae</taxon>
        <taxon>Streptophyta</taxon>
        <taxon>Embryophyta</taxon>
        <taxon>Tracheophyta</taxon>
        <taxon>Spermatophyta</taxon>
        <taxon>Magnoliopsida</taxon>
        <taxon>eudicotyledons</taxon>
        <taxon>Gunneridae</taxon>
        <taxon>Pentapetalae</taxon>
        <taxon>asterids</taxon>
        <taxon>campanulids</taxon>
        <taxon>Asterales</taxon>
        <taxon>Asteraceae</taxon>
        <taxon>Asteroideae</taxon>
        <taxon>Anthemideae</taxon>
        <taxon>Artemisiinae</taxon>
        <taxon>Artemisia</taxon>
    </lineage>
</organism>
<dbReference type="OrthoDB" id="204377at2759"/>
<reference evidence="3 4" key="1">
    <citation type="journal article" date="2018" name="Mol. Plant">
        <title>The genome of Artemisia annua provides insight into the evolution of Asteraceae family and artemisinin biosynthesis.</title>
        <authorList>
            <person name="Shen Q."/>
            <person name="Zhang L."/>
            <person name="Liao Z."/>
            <person name="Wang S."/>
            <person name="Yan T."/>
            <person name="Shi P."/>
            <person name="Liu M."/>
            <person name="Fu X."/>
            <person name="Pan Q."/>
            <person name="Wang Y."/>
            <person name="Lv Z."/>
            <person name="Lu X."/>
            <person name="Zhang F."/>
            <person name="Jiang W."/>
            <person name="Ma Y."/>
            <person name="Chen M."/>
            <person name="Hao X."/>
            <person name="Li L."/>
            <person name="Tang Y."/>
            <person name="Lv G."/>
            <person name="Zhou Y."/>
            <person name="Sun X."/>
            <person name="Brodelius P.E."/>
            <person name="Rose J.K.C."/>
            <person name="Tang K."/>
        </authorList>
    </citation>
    <scope>NUCLEOTIDE SEQUENCE [LARGE SCALE GENOMIC DNA]</scope>
    <source>
        <strain evidence="4">cv. Huhao1</strain>
        <tissue evidence="3">Leaf</tissue>
    </source>
</reference>
<dbReference type="HAMAP" id="MF_00214">
    <property type="entry name" value="AroD"/>
    <property type="match status" value="1"/>
</dbReference>
<dbReference type="AlphaFoldDB" id="A0A2U1KBK0"/>
<dbReference type="InterPro" id="IPR001381">
    <property type="entry name" value="DHquinase_I"/>
</dbReference>
<dbReference type="GO" id="GO:0009423">
    <property type="term" value="P:chorismate biosynthetic process"/>
    <property type="evidence" value="ECO:0007669"/>
    <property type="project" value="UniProtKB-UniPathway"/>
</dbReference>
<dbReference type="Proteomes" id="UP000245207">
    <property type="component" value="Unassembled WGS sequence"/>
</dbReference>
<dbReference type="Pfam" id="PF01488">
    <property type="entry name" value="Shikimate_DH"/>
    <property type="match status" value="1"/>
</dbReference>
<dbReference type="Gene3D" id="3.40.50.10860">
    <property type="entry name" value="Leucine Dehydrogenase, chain A, domain 1"/>
    <property type="match status" value="1"/>
</dbReference>
<sequence>MSESGVRRNNSTLICAPIMADTIDQMLVLMNLAKSYGADLVEIRLDSLKQDGFSARDDIQTLVKLSPLPTLFTYRPTWEGGQYDGDEQSRLAALLLAMELGADHIDVELKAVDDFNNLIHGDKPTKCKLIVSSHNYQNTPSIEELGNLVAKIQSTGADIVKFATTAVDITDVARVFHITANSQVSGVPIIAMAMGERGLMSRVLCPKFGGYLTFGTLEHGKVSAPGQPTIRDLLDLFNFRQLGPDTKVFGIIGKPVGHSKSPLLYNKAFRSVGFNGVYVHLLVDNVKNFLDTYSSTDFAGFSCTIPHKESLLQCCDEVDPVAKSIGAVNCAIRRPNDGTLYGCNTDYVGAISAIEDSLRASGVQNGATGSPLAGRLFVVIGAGGAGKALAYGAKAKGARIVIANRTYDRARELADIIGGEAISLADLSTYSPEGGMILANTTSIEAGGSRVRVVQNGAHRKHGGGDYSSCFSIICYCIISIFVRT</sequence>
<dbReference type="GO" id="GO:0004764">
    <property type="term" value="F:shikimate 3-dehydrogenase (NADP+) activity"/>
    <property type="evidence" value="ECO:0007669"/>
    <property type="project" value="InterPro"/>
</dbReference>
<dbReference type="InterPro" id="IPR006151">
    <property type="entry name" value="Shikm_DH/Glu-tRNA_Rdtase"/>
</dbReference>
<dbReference type="GO" id="GO:0019632">
    <property type="term" value="P:shikimate metabolic process"/>
    <property type="evidence" value="ECO:0007669"/>
    <property type="project" value="TreeGrafter"/>
</dbReference>
<dbReference type="PANTHER" id="PTHR21089:SF1">
    <property type="entry name" value="BIFUNCTIONAL 3-DEHYDROQUINATE DEHYDRATASE_SHIKIMATE DEHYDROGENASE, CHLOROPLASTIC"/>
    <property type="match status" value="1"/>
</dbReference>
<dbReference type="InterPro" id="IPR022893">
    <property type="entry name" value="Shikimate_DH_fam"/>
</dbReference>
<dbReference type="GO" id="GO:0003855">
    <property type="term" value="F:3-dehydroquinate dehydratase activity"/>
    <property type="evidence" value="ECO:0007669"/>
    <property type="project" value="InterPro"/>
</dbReference>
<dbReference type="UniPathway" id="UPA00053">
    <property type="reaction ID" value="UER00087"/>
</dbReference>
<feature type="domain" description="Shikimate dehydrogenase substrate binding N-terminal" evidence="2">
    <location>
        <begin position="251"/>
        <end position="330"/>
    </location>
</feature>
<dbReference type="NCBIfam" id="TIGR01093">
    <property type="entry name" value="aroD"/>
    <property type="match status" value="1"/>
</dbReference>
<dbReference type="STRING" id="35608.A0A2U1KBK0"/>
<dbReference type="Pfam" id="PF01487">
    <property type="entry name" value="DHquinase_I"/>
    <property type="match status" value="1"/>
</dbReference>
<dbReference type="SUPFAM" id="SSF53223">
    <property type="entry name" value="Aminoacid dehydrogenase-like, N-terminal domain"/>
    <property type="match status" value="1"/>
</dbReference>
<evidence type="ECO:0000259" key="1">
    <source>
        <dbReference type="Pfam" id="PF01488"/>
    </source>
</evidence>
<dbReference type="SUPFAM" id="SSF51735">
    <property type="entry name" value="NAD(P)-binding Rossmann-fold domains"/>
    <property type="match status" value="1"/>
</dbReference>
<feature type="domain" description="Quinate/shikimate 5-dehydrogenase/glutamyl-tRNA reductase" evidence="1">
    <location>
        <begin position="373"/>
        <end position="444"/>
    </location>
</feature>
<dbReference type="InterPro" id="IPR013785">
    <property type="entry name" value="Aldolase_TIM"/>
</dbReference>
<comment type="caution">
    <text evidence="3">The sequence shown here is derived from an EMBL/GenBank/DDBJ whole genome shotgun (WGS) entry which is preliminary data.</text>
</comment>
<dbReference type="FunFam" id="3.40.50.10860:FF:000009">
    <property type="entry name" value="Bifunctional 3-dehydroquinate dehydratase/shikimate dehydrogenase, chloroplastic"/>
    <property type="match status" value="1"/>
</dbReference>
<dbReference type="EMBL" id="PKPP01023695">
    <property type="protein sequence ID" value="PWA34129.1"/>
    <property type="molecule type" value="Genomic_DNA"/>
</dbReference>
<dbReference type="Gene3D" id="3.40.50.720">
    <property type="entry name" value="NAD(P)-binding Rossmann-like Domain"/>
    <property type="match status" value="1"/>
</dbReference>